<reference evidence="3" key="1">
    <citation type="submission" date="2016-05" db="EMBL/GenBank/DDBJ databases">
        <title>Comparative genomics of biotechnologically important yeasts.</title>
        <authorList>
            <consortium name="DOE Joint Genome Institute"/>
            <person name="Riley R."/>
            <person name="Haridas S."/>
            <person name="Wolfe K.H."/>
            <person name="Lopes M.R."/>
            <person name="Hittinger C.T."/>
            <person name="Goker M."/>
            <person name="Salamov A."/>
            <person name="Wisecaver J."/>
            <person name="Long T.M."/>
            <person name="Aerts A.L."/>
            <person name="Barry K."/>
            <person name="Choi C."/>
            <person name="Clum A."/>
            <person name="Coughlan A.Y."/>
            <person name="Deshpande S."/>
            <person name="Douglass A.P."/>
            <person name="Hanson S.J."/>
            <person name="Klenk H.-P."/>
            <person name="Labutti K."/>
            <person name="Lapidus A."/>
            <person name="Lindquist E."/>
            <person name="Lipzen A."/>
            <person name="Meier-Kolthoff J.P."/>
            <person name="Ohm R.A."/>
            <person name="Otillar R.P."/>
            <person name="Pangilinan J."/>
            <person name="Peng Y."/>
            <person name="Rokas A."/>
            <person name="Rosa C.A."/>
            <person name="Scheuner C."/>
            <person name="Sibirny A.A."/>
            <person name="Slot J.C."/>
            <person name="Stielow J.B."/>
            <person name="Sun H."/>
            <person name="Kurtzman C.P."/>
            <person name="Blackwell M."/>
            <person name="Grigoriev I.V."/>
            <person name="Jeffries T.W."/>
        </authorList>
    </citation>
    <scope>NUCLEOTIDE SEQUENCE [LARGE SCALE GENOMIC DNA]</scope>
    <source>
        <strain evidence="3">NRRL Y-12698</strain>
    </source>
</reference>
<dbReference type="OrthoDB" id="5328412at2759"/>
<proteinExistence type="predicted"/>
<dbReference type="GeneID" id="30144651"/>
<dbReference type="RefSeq" id="XP_018987715.1">
    <property type="nucleotide sequence ID" value="XM_019126797.1"/>
</dbReference>
<feature type="compositionally biased region" description="Acidic residues" evidence="1">
    <location>
        <begin position="197"/>
        <end position="208"/>
    </location>
</feature>
<organism evidence="2 3">
    <name type="scientific">Babjeviella inositovora NRRL Y-12698</name>
    <dbReference type="NCBI Taxonomy" id="984486"/>
    <lineage>
        <taxon>Eukaryota</taxon>
        <taxon>Fungi</taxon>
        <taxon>Dikarya</taxon>
        <taxon>Ascomycota</taxon>
        <taxon>Saccharomycotina</taxon>
        <taxon>Pichiomycetes</taxon>
        <taxon>Serinales incertae sedis</taxon>
        <taxon>Babjeviella</taxon>
    </lineage>
</organism>
<accession>A0A1E3QZ73</accession>
<dbReference type="EMBL" id="KV454426">
    <property type="protein sequence ID" value="ODQ82387.1"/>
    <property type="molecule type" value="Genomic_DNA"/>
</dbReference>
<name>A0A1E3QZ73_9ASCO</name>
<protein>
    <submittedName>
        <fullName evidence="2">Uncharacterized protein</fullName>
    </submittedName>
</protein>
<dbReference type="Proteomes" id="UP000094336">
    <property type="component" value="Unassembled WGS sequence"/>
</dbReference>
<keyword evidence="3" id="KW-1185">Reference proteome</keyword>
<sequence>MKKSFKIPKLVQKAAGKAAKQTVLITADDHLFEGTVEEESGDRWLALDLSKALRFYQRAYDHYKMAYSMAPRLVDAHYNAARLTFHIYNQYTKPDHVRFEDLENVGDVLGSRSSVVQSLEQIVKAHEDILVVAESVGIPWDLRYNTALAYTEILEQSVERDLSIETVGNLAGRTSTMFAEVLDTQVRELEEFVADITSEEDSAPEDTPNETNDGPKEVFVDVRDTVTPVVLLESILSSYRFIQSVYEAVSTEHIPRIHQLLDLFLAQLDSLASKTVAAYGSDLSEKQHLNLPYLSALMVDDLKIARAYATSASKTSFDELLAVWKGDIPKVPEAYMSTADSIQTLLDKECITPSYHMFLPSLHASQPELVWGLLGTMNVYYKKAQDVLMVTMKQHQVANSLLLSPVISTIAALLVARSDCELQRALLEFPAATTHREVLLKNARTLLVNAVNMANISGGLREGASDKLIRAKRRVEAVVRICVMDGEVLPEQLDKRIKRTDWATEIPNIRELGYYGFFTLPVVPLQF</sequence>
<evidence type="ECO:0000256" key="1">
    <source>
        <dbReference type="SAM" id="MobiDB-lite"/>
    </source>
</evidence>
<evidence type="ECO:0000313" key="3">
    <source>
        <dbReference type="Proteomes" id="UP000094336"/>
    </source>
</evidence>
<dbReference type="AlphaFoldDB" id="A0A1E3QZ73"/>
<feature type="region of interest" description="Disordered" evidence="1">
    <location>
        <begin position="197"/>
        <end position="216"/>
    </location>
</feature>
<evidence type="ECO:0000313" key="2">
    <source>
        <dbReference type="EMBL" id="ODQ82387.1"/>
    </source>
</evidence>
<gene>
    <name evidence="2" type="ORF">BABINDRAFT_10833</name>
</gene>